<evidence type="ECO:0000313" key="1">
    <source>
        <dbReference type="EMBL" id="KKN26673.1"/>
    </source>
</evidence>
<reference evidence="1" key="1">
    <citation type="journal article" date="2015" name="Nature">
        <title>Complex archaea that bridge the gap between prokaryotes and eukaryotes.</title>
        <authorList>
            <person name="Spang A."/>
            <person name="Saw J.H."/>
            <person name="Jorgensen S.L."/>
            <person name="Zaremba-Niedzwiedzka K."/>
            <person name="Martijn J."/>
            <person name="Lind A.E."/>
            <person name="van Eijk R."/>
            <person name="Schleper C."/>
            <person name="Guy L."/>
            <person name="Ettema T.J."/>
        </authorList>
    </citation>
    <scope>NUCLEOTIDE SEQUENCE</scope>
</reference>
<sequence>MPSNTRGKIKEHLEGCHRNTEAIKEHCAKILALVGDKNPKVTAAIEALSNINTVLDESAQNIYSLI</sequence>
<name>A0A0F9SB98_9ZZZZ</name>
<protein>
    <submittedName>
        <fullName evidence="1">Uncharacterized protein</fullName>
    </submittedName>
</protein>
<dbReference type="EMBL" id="LAZR01002702">
    <property type="protein sequence ID" value="KKN26673.1"/>
    <property type="molecule type" value="Genomic_DNA"/>
</dbReference>
<proteinExistence type="predicted"/>
<dbReference type="AlphaFoldDB" id="A0A0F9SB98"/>
<comment type="caution">
    <text evidence="1">The sequence shown here is derived from an EMBL/GenBank/DDBJ whole genome shotgun (WGS) entry which is preliminary data.</text>
</comment>
<accession>A0A0F9SB98</accession>
<organism evidence="1">
    <name type="scientific">marine sediment metagenome</name>
    <dbReference type="NCBI Taxonomy" id="412755"/>
    <lineage>
        <taxon>unclassified sequences</taxon>
        <taxon>metagenomes</taxon>
        <taxon>ecological metagenomes</taxon>
    </lineage>
</organism>
<gene>
    <name evidence="1" type="ORF">LCGC14_0872400</name>
</gene>